<comment type="catalytic activity">
    <reaction evidence="4">
        <text>an N-acyl-L-alpha-aminoacyl-tRNA + H2O = an N-acyl-L-amino acid + a tRNA + H(+)</text>
        <dbReference type="Rhea" id="RHEA:54448"/>
        <dbReference type="Rhea" id="RHEA-COMP:10123"/>
        <dbReference type="Rhea" id="RHEA-COMP:13883"/>
        <dbReference type="ChEBI" id="CHEBI:15377"/>
        <dbReference type="ChEBI" id="CHEBI:15378"/>
        <dbReference type="ChEBI" id="CHEBI:59874"/>
        <dbReference type="ChEBI" id="CHEBI:78442"/>
        <dbReference type="ChEBI" id="CHEBI:138191"/>
        <dbReference type="EC" id="3.1.1.29"/>
    </reaction>
</comment>
<evidence type="ECO:0000256" key="2">
    <source>
        <dbReference type="ARBA" id="ARBA00022801"/>
    </source>
</evidence>
<dbReference type="NCBIfam" id="NF003314">
    <property type="entry name" value="PRK04322.1"/>
    <property type="match status" value="1"/>
</dbReference>
<evidence type="ECO:0000256" key="3">
    <source>
        <dbReference type="ARBA" id="ARBA00038050"/>
    </source>
</evidence>
<dbReference type="GO" id="GO:0004045">
    <property type="term" value="F:peptidyl-tRNA hydrolase activity"/>
    <property type="evidence" value="ECO:0007669"/>
    <property type="project" value="UniProtKB-EC"/>
</dbReference>
<gene>
    <name evidence="6" type="primary">Ptrh2_3</name>
    <name evidence="6" type="ORF">B7P43_G14379</name>
</gene>
<dbReference type="STRING" id="105785.A0A2J7Q1P3"/>
<dbReference type="FunCoup" id="A0A2J7Q1P3">
    <property type="interactions" value="2423"/>
</dbReference>
<evidence type="ECO:0000313" key="7">
    <source>
        <dbReference type="Proteomes" id="UP000235965"/>
    </source>
</evidence>
<dbReference type="PANTHER" id="PTHR12649">
    <property type="entry name" value="PEPTIDYL-TRNA HYDROLASE 2"/>
    <property type="match status" value="1"/>
</dbReference>
<sequence length="167" mass="17877">MEPSPEKMESGAEHREVPKEEAAVETSGAMKKRHWGQNLAAVTRPVGGGEDSFKLALVVRTDLKMEKGKAAAQCSHAAVMAYEQALHLQPTILKLWKACGQAKLVLKVETECELLELAHKARSQGLITSLVCDTGLTQVDPGSKTVLGIGPGPVNLVDTVSGHLKLF</sequence>
<feature type="compositionally biased region" description="Basic and acidic residues" evidence="5">
    <location>
        <begin position="1"/>
        <end position="22"/>
    </location>
</feature>
<evidence type="ECO:0000256" key="4">
    <source>
        <dbReference type="ARBA" id="ARBA00048707"/>
    </source>
</evidence>
<accession>A0A2J7Q1P3</accession>
<comment type="similarity">
    <text evidence="3">Belongs to the PTH2 family.</text>
</comment>
<dbReference type="EC" id="3.1.1.29" evidence="1"/>
<dbReference type="CDD" id="cd02430">
    <property type="entry name" value="PTH2"/>
    <property type="match status" value="1"/>
</dbReference>
<dbReference type="InParanoid" id="A0A2J7Q1P3"/>
<evidence type="ECO:0000313" key="6">
    <source>
        <dbReference type="EMBL" id="PNF22505.1"/>
    </source>
</evidence>
<dbReference type="SUPFAM" id="SSF102462">
    <property type="entry name" value="Peptidyl-tRNA hydrolase II"/>
    <property type="match status" value="1"/>
</dbReference>
<dbReference type="PANTHER" id="PTHR12649:SF11">
    <property type="entry name" value="PEPTIDYL-TRNA HYDROLASE 2, MITOCHONDRIAL"/>
    <property type="match status" value="1"/>
</dbReference>
<protein>
    <recommendedName>
        <fullName evidence="1">peptidyl-tRNA hydrolase</fullName>
        <ecNumber evidence="1">3.1.1.29</ecNumber>
    </recommendedName>
</protein>
<reference evidence="6 7" key="1">
    <citation type="submission" date="2017-12" db="EMBL/GenBank/DDBJ databases">
        <title>Hemimetabolous genomes reveal molecular basis of termite eusociality.</title>
        <authorList>
            <person name="Harrison M.C."/>
            <person name="Jongepier E."/>
            <person name="Robertson H.M."/>
            <person name="Arning N."/>
            <person name="Bitard-Feildel T."/>
            <person name="Chao H."/>
            <person name="Childers C.P."/>
            <person name="Dinh H."/>
            <person name="Doddapaneni H."/>
            <person name="Dugan S."/>
            <person name="Gowin J."/>
            <person name="Greiner C."/>
            <person name="Han Y."/>
            <person name="Hu H."/>
            <person name="Hughes D.S.T."/>
            <person name="Huylmans A.-K."/>
            <person name="Kemena C."/>
            <person name="Kremer L.P.M."/>
            <person name="Lee S.L."/>
            <person name="Lopez-Ezquerra A."/>
            <person name="Mallet L."/>
            <person name="Monroy-Kuhn J.M."/>
            <person name="Moser A."/>
            <person name="Murali S.C."/>
            <person name="Muzny D.M."/>
            <person name="Otani S."/>
            <person name="Piulachs M.-D."/>
            <person name="Poelchau M."/>
            <person name="Qu J."/>
            <person name="Schaub F."/>
            <person name="Wada-Katsumata A."/>
            <person name="Worley K.C."/>
            <person name="Xie Q."/>
            <person name="Ylla G."/>
            <person name="Poulsen M."/>
            <person name="Gibbs R.A."/>
            <person name="Schal C."/>
            <person name="Richards S."/>
            <person name="Belles X."/>
            <person name="Korb J."/>
            <person name="Bornberg-Bauer E."/>
        </authorList>
    </citation>
    <scope>NUCLEOTIDE SEQUENCE [LARGE SCALE GENOMIC DNA]</scope>
    <source>
        <tissue evidence="6">Whole body</tissue>
    </source>
</reference>
<dbReference type="InterPro" id="IPR002833">
    <property type="entry name" value="PTH2"/>
</dbReference>
<keyword evidence="7" id="KW-1185">Reference proteome</keyword>
<dbReference type="Proteomes" id="UP000235965">
    <property type="component" value="Unassembled WGS sequence"/>
</dbReference>
<dbReference type="NCBIfam" id="TIGR00283">
    <property type="entry name" value="arch_pth2"/>
    <property type="match status" value="1"/>
</dbReference>
<name>A0A2J7Q1P3_9NEOP</name>
<dbReference type="GO" id="GO:0005829">
    <property type="term" value="C:cytosol"/>
    <property type="evidence" value="ECO:0007669"/>
    <property type="project" value="TreeGrafter"/>
</dbReference>
<organism evidence="6 7">
    <name type="scientific">Cryptotermes secundus</name>
    <dbReference type="NCBI Taxonomy" id="105785"/>
    <lineage>
        <taxon>Eukaryota</taxon>
        <taxon>Metazoa</taxon>
        <taxon>Ecdysozoa</taxon>
        <taxon>Arthropoda</taxon>
        <taxon>Hexapoda</taxon>
        <taxon>Insecta</taxon>
        <taxon>Pterygota</taxon>
        <taxon>Neoptera</taxon>
        <taxon>Polyneoptera</taxon>
        <taxon>Dictyoptera</taxon>
        <taxon>Blattodea</taxon>
        <taxon>Blattoidea</taxon>
        <taxon>Termitoidae</taxon>
        <taxon>Kalotermitidae</taxon>
        <taxon>Cryptotermitinae</taxon>
        <taxon>Cryptotermes</taxon>
    </lineage>
</organism>
<dbReference type="Gene3D" id="3.40.1490.10">
    <property type="entry name" value="Bit1"/>
    <property type="match status" value="1"/>
</dbReference>
<evidence type="ECO:0000256" key="1">
    <source>
        <dbReference type="ARBA" id="ARBA00013260"/>
    </source>
</evidence>
<dbReference type="AlphaFoldDB" id="A0A2J7Q1P3"/>
<dbReference type="EMBL" id="NEVH01019388">
    <property type="protein sequence ID" value="PNF22505.1"/>
    <property type="molecule type" value="Genomic_DNA"/>
</dbReference>
<comment type="caution">
    <text evidence="6">The sequence shown here is derived from an EMBL/GenBank/DDBJ whole genome shotgun (WGS) entry which is preliminary data.</text>
</comment>
<dbReference type="OrthoDB" id="1733656at2759"/>
<keyword evidence="2 6" id="KW-0378">Hydrolase</keyword>
<feature type="region of interest" description="Disordered" evidence="5">
    <location>
        <begin position="1"/>
        <end position="31"/>
    </location>
</feature>
<dbReference type="InterPro" id="IPR023476">
    <property type="entry name" value="Pep_tRNA_hydro_II_dom_sf"/>
</dbReference>
<dbReference type="FunFam" id="3.40.1490.10:FF:000001">
    <property type="entry name" value="Peptidyl-tRNA hydrolase 2"/>
    <property type="match status" value="1"/>
</dbReference>
<dbReference type="Pfam" id="PF01981">
    <property type="entry name" value="PTH2"/>
    <property type="match status" value="1"/>
</dbReference>
<proteinExistence type="inferred from homology"/>
<evidence type="ECO:0000256" key="5">
    <source>
        <dbReference type="SAM" id="MobiDB-lite"/>
    </source>
</evidence>